<evidence type="ECO:0000313" key="2">
    <source>
        <dbReference type="EMBL" id="GLH98837.1"/>
    </source>
</evidence>
<organism evidence="2 3">
    <name type="scientific">Phytohabitans aurantiacus</name>
    <dbReference type="NCBI Taxonomy" id="3016789"/>
    <lineage>
        <taxon>Bacteria</taxon>
        <taxon>Bacillati</taxon>
        <taxon>Actinomycetota</taxon>
        <taxon>Actinomycetes</taxon>
        <taxon>Micromonosporales</taxon>
        <taxon>Micromonosporaceae</taxon>
    </lineage>
</organism>
<reference evidence="2" key="1">
    <citation type="submission" date="2022-12" db="EMBL/GenBank/DDBJ databases">
        <title>New Phytohabitans aurantiacus sp. RD004123 nov., an actinomycete isolated from soil.</title>
        <authorList>
            <person name="Triningsih D.W."/>
            <person name="Harunari E."/>
            <person name="Igarashi Y."/>
        </authorList>
    </citation>
    <scope>NUCLEOTIDE SEQUENCE</scope>
    <source>
        <strain evidence="2">RD004123</strain>
    </source>
</reference>
<protein>
    <submittedName>
        <fullName evidence="2">Uncharacterized protein</fullName>
    </submittedName>
</protein>
<gene>
    <name evidence="2" type="ORF">Pa4123_41120</name>
</gene>
<keyword evidence="3" id="KW-1185">Reference proteome</keyword>
<dbReference type="EMBL" id="BSDI01000019">
    <property type="protein sequence ID" value="GLH98837.1"/>
    <property type="molecule type" value="Genomic_DNA"/>
</dbReference>
<name>A0ABQ5QX52_9ACTN</name>
<comment type="caution">
    <text evidence="2">The sequence shown here is derived from an EMBL/GenBank/DDBJ whole genome shotgun (WGS) entry which is preliminary data.</text>
</comment>
<evidence type="ECO:0000313" key="3">
    <source>
        <dbReference type="Proteomes" id="UP001144280"/>
    </source>
</evidence>
<evidence type="ECO:0000256" key="1">
    <source>
        <dbReference type="SAM" id="MobiDB-lite"/>
    </source>
</evidence>
<dbReference type="Proteomes" id="UP001144280">
    <property type="component" value="Unassembled WGS sequence"/>
</dbReference>
<feature type="region of interest" description="Disordered" evidence="1">
    <location>
        <begin position="56"/>
        <end position="83"/>
    </location>
</feature>
<sequence>MAQTRWGPVQVRITVVDGKSSHIQASQVPEANFHEQQLNEYATSVLRDAAIEAQSADIDTVSGRPRPATGTASRCRPRSTRRT</sequence>
<accession>A0ABQ5QX52</accession>
<proteinExistence type="predicted"/>